<evidence type="ECO:0008006" key="3">
    <source>
        <dbReference type="Google" id="ProtNLM"/>
    </source>
</evidence>
<keyword evidence="2" id="KW-1185">Reference proteome</keyword>
<dbReference type="Pfam" id="PF12138">
    <property type="entry name" value="Spherulin4"/>
    <property type="match status" value="1"/>
</dbReference>
<dbReference type="EMBL" id="JAPEIS010000013">
    <property type="protein sequence ID" value="KAJ8060763.1"/>
    <property type="molecule type" value="Genomic_DNA"/>
</dbReference>
<protein>
    <recommendedName>
        <fullName evidence="3">Spherulin 4-like cell surface protein</fullName>
    </recommendedName>
</protein>
<evidence type="ECO:0000313" key="1">
    <source>
        <dbReference type="EMBL" id="KAJ8060763.1"/>
    </source>
</evidence>
<proteinExistence type="predicted"/>
<dbReference type="InterPro" id="IPR021986">
    <property type="entry name" value="Spherulin4"/>
</dbReference>
<dbReference type="PANTHER" id="PTHR35040:SF9">
    <property type="entry name" value="4-LIKE CELL SURFACE PROTEIN, PUTATIVE (AFU_ORTHOLOGUE AFUA_4G14080)-RELATED"/>
    <property type="match status" value="1"/>
</dbReference>
<comment type="caution">
    <text evidence="1">The sequence shown here is derived from an EMBL/GenBank/DDBJ whole genome shotgun (WGS) entry which is preliminary data.</text>
</comment>
<dbReference type="Proteomes" id="UP001152300">
    <property type="component" value="Unassembled WGS sequence"/>
</dbReference>
<name>A0A9X0AGY8_9HELO</name>
<sequence>MHLSILLPLYIYPIPGAWDWVTSAISTYPSINFNIIINPNSGPGPINTFPDANYANGIASLNAFNNTNLLGYVDTAYMHRSVEEIVDEVDTYKLWSTNTSKNIHISGIFFDDCVSNWNTSTSTFMSTIANYTHAVNFSVTFNPGVIANASFFNIADNILTVENTYNAATSLQSVDASSYPS</sequence>
<accession>A0A9X0AGY8</accession>
<dbReference type="OrthoDB" id="5342184at2759"/>
<dbReference type="AlphaFoldDB" id="A0A9X0AGY8"/>
<dbReference type="PANTHER" id="PTHR35040">
    <property type="match status" value="1"/>
</dbReference>
<gene>
    <name evidence="1" type="ORF">OCU04_011067</name>
</gene>
<organism evidence="1 2">
    <name type="scientific">Sclerotinia nivalis</name>
    <dbReference type="NCBI Taxonomy" id="352851"/>
    <lineage>
        <taxon>Eukaryota</taxon>
        <taxon>Fungi</taxon>
        <taxon>Dikarya</taxon>
        <taxon>Ascomycota</taxon>
        <taxon>Pezizomycotina</taxon>
        <taxon>Leotiomycetes</taxon>
        <taxon>Helotiales</taxon>
        <taxon>Sclerotiniaceae</taxon>
        <taxon>Sclerotinia</taxon>
    </lineage>
</organism>
<evidence type="ECO:0000313" key="2">
    <source>
        <dbReference type="Proteomes" id="UP001152300"/>
    </source>
</evidence>
<reference evidence="1" key="1">
    <citation type="submission" date="2022-11" db="EMBL/GenBank/DDBJ databases">
        <title>Genome Resource of Sclerotinia nivalis Strain SnTB1, a Plant Pathogen Isolated from American Ginseng.</title>
        <authorList>
            <person name="Fan S."/>
        </authorList>
    </citation>
    <scope>NUCLEOTIDE SEQUENCE</scope>
    <source>
        <strain evidence="1">SnTB1</strain>
    </source>
</reference>